<keyword evidence="1 2" id="KW-0413">Isomerase</keyword>
<dbReference type="InterPro" id="IPR013022">
    <property type="entry name" value="Xyl_isomerase-like_TIM-brl"/>
</dbReference>
<dbReference type="Pfam" id="PF01261">
    <property type="entry name" value="AP_endonuc_2"/>
    <property type="match status" value="1"/>
</dbReference>
<dbReference type="InterPro" id="IPR050417">
    <property type="entry name" value="Sugar_Epim/Isomerase"/>
</dbReference>
<dbReference type="GO" id="GO:0016853">
    <property type="term" value="F:isomerase activity"/>
    <property type="evidence" value="ECO:0007669"/>
    <property type="project" value="UniProtKB-KW"/>
</dbReference>
<comment type="similarity">
    <text evidence="2">Belongs to the hyi family.</text>
</comment>
<dbReference type="PANTHER" id="PTHR43489">
    <property type="entry name" value="ISOMERASE"/>
    <property type="match status" value="1"/>
</dbReference>
<evidence type="ECO:0000256" key="1">
    <source>
        <dbReference type="ARBA" id="ARBA00023235"/>
    </source>
</evidence>
<comment type="caution">
    <text evidence="5">The sequence shown here is derived from an EMBL/GenBank/DDBJ whole genome shotgun (WGS) entry which is preliminary data.</text>
</comment>
<keyword evidence="6" id="KW-1185">Reference proteome</keyword>
<feature type="active site" description="Proton donor/acceptor" evidence="3">
    <location>
        <position position="233"/>
    </location>
</feature>
<feature type="domain" description="Xylose isomerase-like TIM barrel" evidence="4">
    <location>
        <begin position="25"/>
        <end position="242"/>
    </location>
</feature>
<evidence type="ECO:0000256" key="2">
    <source>
        <dbReference type="PIRNR" id="PIRNR006241"/>
    </source>
</evidence>
<evidence type="ECO:0000313" key="6">
    <source>
        <dbReference type="Proteomes" id="UP000642829"/>
    </source>
</evidence>
<dbReference type="AlphaFoldDB" id="A0A8J3DBP4"/>
<dbReference type="RefSeq" id="WP_189514186.1">
    <property type="nucleotide sequence ID" value="NZ_BMXG01000009.1"/>
</dbReference>
<dbReference type="Proteomes" id="UP000642829">
    <property type="component" value="Unassembled WGS sequence"/>
</dbReference>
<feature type="active site" description="Proton donor/acceptor" evidence="3">
    <location>
        <position position="134"/>
    </location>
</feature>
<dbReference type="EMBL" id="BMXG01000009">
    <property type="protein sequence ID" value="GHC01556.1"/>
    <property type="molecule type" value="Genomic_DNA"/>
</dbReference>
<reference evidence="5" key="2">
    <citation type="submission" date="2020-09" db="EMBL/GenBank/DDBJ databases">
        <authorList>
            <person name="Sun Q."/>
            <person name="Kim S."/>
        </authorList>
    </citation>
    <scope>NUCLEOTIDE SEQUENCE</scope>
    <source>
        <strain evidence="5">KCTC 12870</strain>
    </source>
</reference>
<dbReference type="PANTHER" id="PTHR43489:SF3">
    <property type="entry name" value="XYLOSE ISOMERASE DOMAIN PROTEIN TIM BARREL"/>
    <property type="match status" value="1"/>
</dbReference>
<dbReference type="SUPFAM" id="SSF51658">
    <property type="entry name" value="Xylose isomerase-like"/>
    <property type="match status" value="1"/>
</dbReference>
<evidence type="ECO:0000313" key="5">
    <source>
        <dbReference type="EMBL" id="GHC01556.1"/>
    </source>
</evidence>
<sequence length="256" mass="28484">MSKIKQSFCWWSYAQRGVENEALLSAAKRIGYEGVELIQPELWPMAQDAGLNIVSIGGHSSINDGLNRPENAAKIERELRTNIELASEYGISNLICFSGNRNGLNDDTGLAQCAHTLEKVLPYAEKTGVKLIMELLNSKVDHSDYQCDHTDWGVALCEKINSPHFKLLYDIYHMQIMEGDIIRTIGKHHSHFAHFHTAGNPGRGPLDDNQELNYSGIFKAIAATSYTGYIGHEFLSDNTPVQSLESAFNLCQASLK</sequence>
<reference evidence="5" key="1">
    <citation type="journal article" date="2014" name="Int. J. Syst. Evol. Microbiol.">
        <title>Complete genome sequence of Corynebacterium casei LMG S-19264T (=DSM 44701T), isolated from a smear-ripened cheese.</title>
        <authorList>
            <consortium name="US DOE Joint Genome Institute (JGI-PGF)"/>
            <person name="Walter F."/>
            <person name="Albersmeier A."/>
            <person name="Kalinowski J."/>
            <person name="Ruckert C."/>
        </authorList>
    </citation>
    <scope>NUCLEOTIDE SEQUENCE</scope>
    <source>
        <strain evidence="5">KCTC 12870</strain>
    </source>
</reference>
<dbReference type="InterPro" id="IPR026040">
    <property type="entry name" value="HyI-like"/>
</dbReference>
<protein>
    <submittedName>
        <fullName evidence="5">Hydroxypyruvate isomerase</fullName>
    </submittedName>
</protein>
<gene>
    <name evidence="5" type="ORF">GCM10007047_17600</name>
</gene>
<evidence type="ECO:0000256" key="3">
    <source>
        <dbReference type="PIRSR" id="PIRSR006241-50"/>
    </source>
</evidence>
<dbReference type="InterPro" id="IPR036237">
    <property type="entry name" value="Xyl_isomerase-like_sf"/>
</dbReference>
<evidence type="ECO:0000259" key="4">
    <source>
        <dbReference type="Pfam" id="PF01261"/>
    </source>
</evidence>
<name>A0A8J3DBP4_9BACT</name>
<proteinExistence type="inferred from homology"/>
<dbReference type="Gene3D" id="3.20.20.150">
    <property type="entry name" value="Divalent-metal-dependent TIM barrel enzymes"/>
    <property type="match status" value="1"/>
</dbReference>
<organism evidence="5 6">
    <name type="scientific">Cerasicoccus arenae</name>
    <dbReference type="NCBI Taxonomy" id="424488"/>
    <lineage>
        <taxon>Bacteria</taxon>
        <taxon>Pseudomonadati</taxon>
        <taxon>Verrucomicrobiota</taxon>
        <taxon>Opitutia</taxon>
        <taxon>Puniceicoccales</taxon>
        <taxon>Cerasicoccaceae</taxon>
        <taxon>Cerasicoccus</taxon>
    </lineage>
</organism>
<dbReference type="PIRSF" id="PIRSF006241">
    <property type="entry name" value="HyI"/>
    <property type="match status" value="1"/>
</dbReference>
<accession>A0A8J3DBP4</accession>